<dbReference type="Proteomes" id="UP000182334">
    <property type="component" value="Chromosome IV"/>
</dbReference>
<dbReference type="InterPro" id="IPR024274">
    <property type="entry name" value="APC9"/>
</dbReference>
<evidence type="ECO:0000313" key="2">
    <source>
        <dbReference type="EMBL" id="SGZ53071.1"/>
    </source>
</evidence>
<reference evidence="2 3" key="1">
    <citation type="submission" date="2016-10" db="EMBL/GenBank/DDBJ databases">
        <authorList>
            <person name="de Groot N.N."/>
        </authorList>
    </citation>
    <scope>NUCLEOTIDE SEQUENCE [LARGE SCALE GENOMIC DNA]</scope>
    <source>
        <strain evidence="2 3">CBS 141442</strain>
    </source>
</reference>
<evidence type="ECO:0000256" key="1">
    <source>
        <dbReference type="SAM" id="MobiDB-lite"/>
    </source>
</evidence>
<feature type="region of interest" description="Disordered" evidence="1">
    <location>
        <begin position="188"/>
        <end position="210"/>
    </location>
</feature>
<sequence length="423" mass="47964">MADDKVPPPRQILPRLRVTSHSFADVSNGSIANVTQRTVSSSSMMSTPSNNIRRVQQRNGFRQRTGNPELRPRDIPAGGNATRKILNLQQLRKTYLNPKPFVLRKPINMTKYDYSVFSEHPMGLSLEEDELPPPIKESQIRAWESAEKISANIIFENTQSSSSGTFGIFEDVNKEMDTSLDEELHAEAETSINRGNSSPSSRAREETLQSVPGYTKGELKVLLENFDILKNSSIEVSPVEYEDTLANALWVYRQRESGSQEREFIANHSISGKRKVQVYHKKEFLRKLFGYSNNVNLDFITNNSSYSAFDNIANVQKAFHEDKDEMLGLLEEDKLFEEMITATRARFRAKAAIEDSASGTELDTSHLLDLTQSWLTSNYDKENEDISCSRESVMEDDEGDQEMVTFTIAHLKRCVKKAVEEVS</sequence>
<dbReference type="GO" id="GO:0005680">
    <property type="term" value="C:anaphase-promoting complex"/>
    <property type="evidence" value="ECO:0007669"/>
    <property type="project" value="InterPro"/>
</dbReference>
<gene>
    <name evidence="2" type="ORF">SAMEA4029010_CIC11G00000005133</name>
</gene>
<feature type="region of interest" description="Disordered" evidence="1">
    <location>
        <begin position="38"/>
        <end position="79"/>
    </location>
</feature>
<feature type="compositionally biased region" description="Polar residues" evidence="1">
    <location>
        <begin position="190"/>
        <end position="201"/>
    </location>
</feature>
<dbReference type="Pfam" id="PF12856">
    <property type="entry name" value="ANAPC9"/>
    <property type="match status" value="1"/>
</dbReference>
<dbReference type="OrthoDB" id="4078100at2759"/>
<keyword evidence="3" id="KW-1185">Reference proteome</keyword>
<organism evidence="2 3">
    <name type="scientific">Sungouiella intermedia</name>
    <dbReference type="NCBI Taxonomy" id="45354"/>
    <lineage>
        <taxon>Eukaryota</taxon>
        <taxon>Fungi</taxon>
        <taxon>Dikarya</taxon>
        <taxon>Ascomycota</taxon>
        <taxon>Saccharomycotina</taxon>
        <taxon>Pichiomycetes</taxon>
        <taxon>Metschnikowiaceae</taxon>
        <taxon>Sungouiella</taxon>
    </lineage>
</organism>
<proteinExistence type="predicted"/>
<dbReference type="EMBL" id="LT635759">
    <property type="protein sequence ID" value="SGZ53071.1"/>
    <property type="molecule type" value="Genomic_DNA"/>
</dbReference>
<protein>
    <submittedName>
        <fullName evidence="2">CIC11C00000005133</fullName>
    </submittedName>
</protein>
<accession>A0A1L0BNV3</accession>
<evidence type="ECO:0000313" key="3">
    <source>
        <dbReference type="Proteomes" id="UP000182334"/>
    </source>
</evidence>
<feature type="compositionally biased region" description="Polar residues" evidence="1">
    <location>
        <begin position="47"/>
        <end position="66"/>
    </location>
</feature>
<name>A0A1L0BNV3_9ASCO</name>
<dbReference type="AlphaFoldDB" id="A0A1L0BNV3"/>